<dbReference type="RefSeq" id="WP_048837721.1">
    <property type="nucleotide sequence ID" value="NZ_BAMV01000007.1"/>
</dbReference>
<dbReference type="Pfam" id="PF12625">
    <property type="entry name" value="Arabinose_bd"/>
    <property type="match status" value="1"/>
</dbReference>
<dbReference type="Proteomes" id="UP000032671">
    <property type="component" value="Unassembled WGS sequence"/>
</dbReference>
<evidence type="ECO:0000256" key="1">
    <source>
        <dbReference type="ARBA" id="ARBA00023125"/>
    </source>
</evidence>
<dbReference type="InterPro" id="IPR018060">
    <property type="entry name" value="HTH_AraC"/>
</dbReference>
<dbReference type="AlphaFoldDB" id="A0A0D6N103"/>
<dbReference type="InterPro" id="IPR032687">
    <property type="entry name" value="AraC-type_N"/>
</dbReference>
<dbReference type="Gene3D" id="1.10.10.60">
    <property type="entry name" value="Homeodomain-like"/>
    <property type="match status" value="1"/>
</dbReference>
<dbReference type="GO" id="GO:0003700">
    <property type="term" value="F:DNA-binding transcription factor activity"/>
    <property type="evidence" value="ECO:0007669"/>
    <property type="project" value="InterPro"/>
</dbReference>
<evidence type="ECO:0000259" key="2">
    <source>
        <dbReference type="PROSITE" id="PS01124"/>
    </source>
</evidence>
<dbReference type="Proteomes" id="UP000321891">
    <property type="component" value="Unassembled WGS sequence"/>
</dbReference>
<evidence type="ECO:0000313" key="6">
    <source>
        <dbReference type="Proteomes" id="UP000321891"/>
    </source>
</evidence>
<sequence>MMIATDMLLSAAIRAGYLTRRECALIQQTIRAQSAGQAPHNWVQVHGKVLADLVRRTGADARLGSVLAQHVALQDCGVVGQLVAHSASLSEAYQMMSLYSRLIHPAITVNISKTRYRAEVVYEWSQPHGSMPAVVRHAGQLWALVNMVRLPHLALGLETPPLRVEAACPAPGGQSCSAMPDCPIIFDRPFYKAVFERTAFERPVHDQPDRARAYLEELTRRMMAELPAPHDMVGRVKAEIQQQMGQGPCTVGSIAARLGYSVRTLQRELEKTQAGFRDILDAVRYQEAEKHLKSGQWSKAALASHLGYSDQTAFARAARRWRQTPPV</sequence>
<evidence type="ECO:0000313" key="5">
    <source>
        <dbReference type="Proteomes" id="UP000032671"/>
    </source>
</evidence>
<keyword evidence="6" id="KW-1185">Reference proteome</keyword>
<dbReference type="SMART" id="SM00342">
    <property type="entry name" value="HTH_ARAC"/>
    <property type="match status" value="1"/>
</dbReference>
<organism evidence="3 5">
    <name type="scientific">Acetobacter cibinongensis</name>
    <dbReference type="NCBI Taxonomy" id="146475"/>
    <lineage>
        <taxon>Bacteria</taxon>
        <taxon>Pseudomonadati</taxon>
        <taxon>Pseudomonadota</taxon>
        <taxon>Alphaproteobacteria</taxon>
        <taxon>Acetobacterales</taxon>
        <taxon>Acetobacteraceae</taxon>
        <taxon>Acetobacter</taxon>
    </lineage>
</organism>
<dbReference type="GO" id="GO:0000976">
    <property type="term" value="F:transcription cis-regulatory region binding"/>
    <property type="evidence" value="ECO:0007669"/>
    <property type="project" value="TreeGrafter"/>
</dbReference>
<dbReference type="EMBL" id="BAMV01000007">
    <property type="protein sequence ID" value="GAN59619.1"/>
    <property type="molecule type" value="Genomic_DNA"/>
</dbReference>
<evidence type="ECO:0000313" key="4">
    <source>
        <dbReference type="EMBL" id="GEL59142.1"/>
    </source>
</evidence>
<dbReference type="PANTHER" id="PTHR47894:SF4">
    <property type="entry name" value="HTH-TYPE TRANSCRIPTIONAL REGULATOR GADX"/>
    <property type="match status" value="1"/>
</dbReference>
<proteinExistence type="predicted"/>
<accession>A0A0D6N103</accession>
<dbReference type="PANTHER" id="PTHR47894">
    <property type="entry name" value="HTH-TYPE TRANSCRIPTIONAL REGULATOR GADX"/>
    <property type="match status" value="1"/>
</dbReference>
<gene>
    <name evidence="3" type="ORF">Abci_007_022</name>
    <name evidence="4" type="ORF">ACI01nite_17440</name>
</gene>
<dbReference type="STRING" id="1231339.Abci_007_022"/>
<dbReference type="GO" id="GO:0005829">
    <property type="term" value="C:cytosol"/>
    <property type="evidence" value="ECO:0007669"/>
    <property type="project" value="TreeGrafter"/>
</dbReference>
<reference evidence="4 6" key="2">
    <citation type="submission" date="2019-07" db="EMBL/GenBank/DDBJ databases">
        <title>Whole genome shotgun sequence of Acetobacter cibinongensis NBRC 16605.</title>
        <authorList>
            <person name="Hosoyama A."/>
            <person name="Uohara A."/>
            <person name="Ohji S."/>
            <person name="Ichikawa N."/>
        </authorList>
    </citation>
    <scope>NUCLEOTIDE SEQUENCE [LARGE SCALE GENOMIC DNA]</scope>
    <source>
        <strain evidence="4 6">NBRC 16605</strain>
    </source>
</reference>
<comment type="caution">
    <text evidence="3">The sequence shown here is derived from an EMBL/GenBank/DDBJ whole genome shotgun (WGS) entry which is preliminary data.</text>
</comment>
<dbReference type="Pfam" id="PF12833">
    <property type="entry name" value="HTH_18"/>
    <property type="match status" value="1"/>
</dbReference>
<dbReference type="PROSITE" id="PS01124">
    <property type="entry name" value="HTH_ARAC_FAMILY_2"/>
    <property type="match status" value="1"/>
</dbReference>
<protein>
    <submittedName>
        <fullName evidence="3">Transcriptional regulator AraC</fullName>
    </submittedName>
</protein>
<dbReference type="EMBL" id="BJVU01000007">
    <property type="protein sequence ID" value="GEL59142.1"/>
    <property type="molecule type" value="Genomic_DNA"/>
</dbReference>
<keyword evidence="1" id="KW-0238">DNA-binding</keyword>
<feature type="domain" description="HTH araC/xylS-type" evidence="2">
    <location>
        <begin position="234"/>
        <end position="327"/>
    </location>
</feature>
<reference evidence="3 5" key="1">
    <citation type="submission" date="2012-11" db="EMBL/GenBank/DDBJ databases">
        <title>Whole genome sequence of Acetobacter cibinongensis 4H-1.</title>
        <authorList>
            <person name="Azuma Y."/>
            <person name="Higashiura N."/>
            <person name="Hirakawa H."/>
            <person name="Matsushita K."/>
        </authorList>
    </citation>
    <scope>NUCLEOTIDE SEQUENCE [LARGE SCALE GENOMIC DNA]</scope>
    <source>
        <strain evidence="3 5">4H-1</strain>
    </source>
</reference>
<evidence type="ECO:0000313" key="3">
    <source>
        <dbReference type="EMBL" id="GAN59619.1"/>
    </source>
</evidence>
<name>A0A0D6N103_9PROT</name>
<accession>A0A6N3SPW0</accession>